<comment type="function">
    <text evidence="13">DNA-dependent ATPase involved in processing of recombination intermediates, plays a role in repairing DNA breaks. Stimulates the branch migration of RecA-mediated strand transfer reactions, allowing the 3' invading strand to extend heteroduplex DNA faster. Binds ssDNA in the presence of ADP but not other nucleotides, has ATPase activity that is stimulated by ssDNA and various branched DNA structures, but inhibited by SSB. Does not have RecA's homology-searching function.</text>
</comment>
<dbReference type="Gene3D" id="3.40.50.300">
    <property type="entry name" value="P-loop containing nucleotide triphosphate hydrolases"/>
    <property type="match status" value="1"/>
</dbReference>
<keyword evidence="5" id="KW-0378">Hydrolase</keyword>
<comment type="domain">
    <text evidence="11">The middle region has homology to RecA with ATPase motifs including the RadA KNRFG motif, while the C-terminus is homologous to Lon protease.</text>
</comment>
<dbReference type="Pfam" id="PF18073">
    <property type="entry name" value="Zn_ribbon_LapB"/>
    <property type="match status" value="1"/>
</dbReference>
<dbReference type="InterPro" id="IPR004504">
    <property type="entry name" value="DNA_repair_RadA"/>
</dbReference>
<evidence type="ECO:0000256" key="9">
    <source>
        <dbReference type="ARBA" id="ARBA00023125"/>
    </source>
</evidence>
<dbReference type="InterPro" id="IPR020568">
    <property type="entry name" value="Ribosomal_Su5_D2-typ_SF"/>
</dbReference>
<feature type="binding site" evidence="11">
    <location>
        <begin position="96"/>
        <end position="103"/>
    </location>
    <ligand>
        <name>ATP</name>
        <dbReference type="ChEBI" id="CHEBI:30616"/>
    </ligand>
</feature>
<evidence type="ECO:0000256" key="12">
    <source>
        <dbReference type="NCBIfam" id="TIGR00416"/>
    </source>
</evidence>
<comment type="similarity">
    <text evidence="11 13">Belongs to the RecA family. RadA subfamily.</text>
</comment>
<keyword evidence="4 13" id="KW-0863">Zinc-finger</keyword>
<dbReference type="PROSITE" id="PS50162">
    <property type="entry name" value="RECA_2"/>
    <property type="match status" value="1"/>
</dbReference>
<keyword evidence="6 13" id="KW-0862">Zinc</keyword>
<evidence type="ECO:0000256" key="2">
    <source>
        <dbReference type="ARBA" id="ARBA00022741"/>
    </source>
</evidence>
<evidence type="ECO:0000256" key="13">
    <source>
        <dbReference type="RuleBase" id="RU003555"/>
    </source>
</evidence>
<dbReference type="InterPro" id="IPR014721">
    <property type="entry name" value="Ribsml_uS5_D2-typ_fold_subgr"/>
</dbReference>
<keyword evidence="3 11" id="KW-0227">DNA damage</keyword>
<dbReference type="EMBL" id="JBBPCO010000001">
    <property type="protein sequence ID" value="MEK8088471.1"/>
    <property type="molecule type" value="Genomic_DNA"/>
</dbReference>
<accession>A0ABU9D687</accession>
<dbReference type="SUPFAM" id="SSF54211">
    <property type="entry name" value="Ribosomal protein S5 domain 2-like"/>
    <property type="match status" value="1"/>
</dbReference>
<evidence type="ECO:0000256" key="3">
    <source>
        <dbReference type="ARBA" id="ARBA00022763"/>
    </source>
</evidence>
<dbReference type="SUPFAM" id="SSF52540">
    <property type="entry name" value="P-loop containing nucleoside triphosphate hydrolases"/>
    <property type="match status" value="1"/>
</dbReference>
<keyword evidence="7 11" id="KW-0067">ATP-binding</keyword>
<feature type="region of interest" description="Lon-protease-like" evidence="11">
    <location>
        <begin position="351"/>
        <end position="453"/>
    </location>
</feature>
<comment type="caution">
    <text evidence="15">The sequence shown here is derived from an EMBL/GenBank/DDBJ whole genome shotgun (WGS) entry which is preliminary data.</text>
</comment>
<dbReference type="HAMAP" id="MF_01498">
    <property type="entry name" value="RadA_bact"/>
    <property type="match status" value="1"/>
</dbReference>
<keyword evidence="16" id="KW-1185">Reference proteome</keyword>
<organism evidence="15 16">
    <name type="scientific">Thermithiobacillus plumbiphilus</name>
    <dbReference type="NCBI Taxonomy" id="1729899"/>
    <lineage>
        <taxon>Bacteria</taxon>
        <taxon>Pseudomonadati</taxon>
        <taxon>Pseudomonadota</taxon>
        <taxon>Acidithiobacillia</taxon>
        <taxon>Acidithiobacillales</taxon>
        <taxon>Thermithiobacillaceae</taxon>
        <taxon>Thermithiobacillus</taxon>
    </lineage>
</organism>
<keyword evidence="1 11" id="KW-0479">Metal-binding</keyword>
<keyword evidence="9 11" id="KW-0238">DNA-binding</keyword>
<dbReference type="PANTHER" id="PTHR32472">
    <property type="entry name" value="DNA REPAIR PROTEIN RADA"/>
    <property type="match status" value="1"/>
</dbReference>
<gene>
    <name evidence="11 15" type="primary">radA</name>
    <name evidence="15" type="ORF">WOB96_01710</name>
</gene>
<sequence length="453" mass="48104">MSKAKSIFVCDACGSASPKWLGRCPDCNAWNSLVESLPAVAATPASRHTAFSVASRVQDLAAVVSEHTARTSTGLQELDRVLGGGQVQGAAVLLGGDPGIGKSTLLLQAISHLAKTGTALYVTGEESAAQVAMRARRLGLSTEGIRLLAENNLETLMAQAEVEQPVVMVVDSIQTIYTEALQSAPGSVGQVRECAAQLVRYAKRSGVAVWLVGHVTKEGSLAGPRVLEHMVDTVLYFEGESGQNFRVVRAIKNRFGAVNELGVFNMTDKGLTQVDNPSSLFLSQHNDPVAGSAVLVTQEGTRPLLVEVQALVSPSPLANPRRVAIGLDPSRLSMLLAVLHRHGGVALFDQDVFVNVVGGVRLNEPASDLAVLMALLSSYRNRPLDPKRVFFGEIGLAGEVRAVSRAGERLKEAAKLGFNRAMLPGASGLERGLPKLRIEKVDKLPDALELAFD</sequence>
<keyword evidence="10 11" id="KW-0234">DNA repair</keyword>
<evidence type="ECO:0000256" key="5">
    <source>
        <dbReference type="ARBA" id="ARBA00022801"/>
    </source>
</evidence>
<dbReference type="CDD" id="cd01121">
    <property type="entry name" value="RadA_SMS_N"/>
    <property type="match status" value="1"/>
</dbReference>
<dbReference type="PRINTS" id="PR01874">
    <property type="entry name" value="DNAREPAIRADA"/>
</dbReference>
<evidence type="ECO:0000313" key="15">
    <source>
        <dbReference type="EMBL" id="MEK8088471.1"/>
    </source>
</evidence>
<evidence type="ECO:0000256" key="7">
    <source>
        <dbReference type="ARBA" id="ARBA00022840"/>
    </source>
</evidence>
<evidence type="ECO:0000256" key="11">
    <source>
        <dbReference type="HAMAP-Rule" id="MF_01498"/>
    </source>
</evidence>
<proteinExistence type="inferred from homology"/>
<dbReference type="InterPro" id="IPR020588">
    <property type="entry name" value="RecA_ATP-bd"/>
</dbReference>
<dbReference type="Proteomes" id="UP001446205">
    <property type="component" value="Unassembled WGS sequence"/>
</dbReference>
<evidence type="ECO:0000256" key="1">
    <source>
        <dbReference type="ARBA" id="ARBA00022723"/>
    </source>
</evidence>
<comment type="function">
    <text evidence="11">Plays a role in repairing double-strand DNA breaks, probably involving stabilizing or processing branched DNA or blocked replication forks.</text>
</comment>
<reference evidence="15 16" key="1">
    <citation type="submission" date="2024-04" db="EMBL/GenBank/DDBJ databases">
        <authorList>
            <person name="Abashina T."/>
            <person name="Shaikin A."/>
        </authorList>
    </citation>
    <scope>NUCLEOTIDE SEQUENCE [LARGE SCALE GENOMIC DNA]</scope>
    <source>
        <strain evidence="15 16">AAFK</strain>
    </source>
</reference>
<protein>
    <recommendedName>
        <fullName evidence="11 12">DNA repair protein RadA</fullName>
    </recommendedName>
</protein>
<evidence type="ECO:0000256" key="4">
    <source>
        <dbReference type="ARBA" id="ARBA00022771"/>
    </source>
</evidence>
<feature type="short sequence motif" description="RadA KNRFG motif" evidence="11">
    <location>
        <begin position="252"/>
        <end position="256"/>
    </location>
</feature>
<keyword evidence="8 11" id="KW-0346">Stress response</keyword>
<dbReference type="RefSeq" id="WP_341369533.1">
    <property type="nucleotide sequence ID" value="NZ_JBBPCO010000001.1"/>
</dbReference>
<evidence type="ECO:0000313" key="16">
    <source>
        <dbReference type="Proteomes" id="UP001446205"/>
    </source>
</evidence>
<evidence type="ECO:0000259" key="14">
    <source>
        <dbReference type="PROSITE" id="PS50162"/>
    </source>
</evidence>
<evidence type="ECO:0000256" key="10">
    <source>
        <dbReference type="ARBA" id="ARBA00023204"/>
    </source>
</evidence>
<feature type="domain" description="RecA family profile 1" evidence="14">
    <location>
        <begin position="67"/>
        <end position="215"/>
    </location>
</feature>
<keyword evidence="2 11" id="KW-0547">Nucleotide-binding</keyword>
<dbReference type="SMART" id="SM00382">
    <property type="entry name" value="AAA"/>
    <property type="match status" value="1"/>
</dbReference>
<dbReference type="PANTHER" id="PTHR32472:SF10">
    <property type="entry name" value="DNA REPAIR PROTEIN RADA-LIKE PROTEIN"/>
    <property type="match status" value="1"/>
</dbReference>
<dbReference type="InterPro" id="IPR041166">
    <property type="entry name" value="Rubredoxin_2"/>
</dbReference>
<dbReference type="Gene3D" id="3.30.230.10">
    <property type="match status" value="1"/>
</dbReference>
<name>A0ABU9D687_9PROT</name>
<dbReference type="NCBIfam" id="TIGR00416">
    <property type="entry name" value="sms"/>
    <property type="match status" value="1"/>
</dbReference>
<evidence type="ECO:0000256" key="8">
    <source>
        <dbReference type="ARBA" id="ARBA00023016"/>
    </source>
</evidence>
<evidence type="ECO:0000256" key="6">
    <source>
        <dbReference type="ARBA" id="ARBA00022833"/>
    </source>
</evidence>
<dbReference type="InterPro" id="IPR003593">
    <property type="entry name" value="AAA+_ATPase"/>
</dbReference>
<dbReference type="InterPro" id="IPR027417">
    <property type="entry name" value="P-loop_NTPase"/>
</dbReference>
<dbReference type="Pfam" id="PF13481">
    <property type="entry name" value="AAA_25"/>
    <property type="match status" value="1"/>
</dbReference>